<evidence type="ECO:0000313" key="1">
    <source>
        <dbReference type="EMBL" id="ORA18352.1"/>
    </source>
</evidence>
<sequence length="96" mass="10297">MNLAAIKVAEFHDDTKLLVVLVPTLWLLVTVQRVLAVSTAQVLDHVVGVGQTVARGQRDASGRTGGFAGDAVGSHALRAEEFFRVWSSKSHLGSWS</sequence>
<evidence type="ECO:0000313" key="2">
    <source>
        <dbReference type="Proteomes" id="UP000192707"/>
    </source>
</evidence>
<protein>
    <submittedName>
        <fullName evidence="1">Uncharacterized protein</fullName>
    </submittedName>
</protein>
<gene>
    <name evidence="1" type="ORF">BST14_07420</name>
</gene>
<comment type="caution">
    <text evidence="1">The sequence shown here is derived from an EMBL/GenBank/DDBJ whole genome shotgun (WGS) entry which is preliminary data.</text>
</comment>
<keyword evidence="2" id="KW-1185">Reference proteome</keyword>
<proteinExistence type="predicted"/>
<dbReference type="AlphaFoldDB" id="A0A1W9ZM51"/>
<accession>A0A1W9ZM51</accession>
<dbReference type="EMBL" id="MVHG01000011">
    <property type="protein sequence ID" value="ORA18352.1"/>
    <property type="molecule type" value="Genomic_DNA"/>
</dbReference>
<name>A0A1W9ZM51_MYCAI</name>
<dbReference type="Proteomes" id="UP000192707">
    <property type="component" value="Unassembled WGS sequence"/>
</dbReference>
<organism evidence="1 2">
    <name type="scientific">Mycobacterium arosiense ATCC BAA-1401 = DSM 45069</name>
    <dbReference type="NCBI Taxonomy" id="1265311"/>
    <lineage>
        <taxon>Bacteria</taxon>
        <taxon>Bacillati</taxon>
        <taxon>Actinomycetota</taxon>
        <taxon>Actinomycetes</taxon>
        <taxon>Mycobacteriales</taxon>
        <taxon>Mycobacteriaceae</taxon>
        <taxon>Mycobacterium</taxon>
        <taxon>Mycobacterium avium complex (MAC)</taxon>
    </lineage>
</organism>
<reference evidence="1 2" key="1">
    <citation type="submission" date="2016-12" db="EMBL/GenBank/DDBJ databases">
        <title>The new phylogeny of genus Mycobacterium.</title>
        <authorList>
            <person name="Tortoli E."/>
            <person name="Trovato A."/>
            <person name="Cirillo D.M."/>
        </authorList>
    </citation>
    <scope>NUCLEOTIDE SEQUENCE [LARGE SCALE GENOMIC DNA]</scope>
    <source>
        <strain evidence="1 2">DSM 45069</strain>
    </source>
</reference>